<sequence>MQLCTIDTFCSGPTSTSHW</sequence>
<reference evidence="1" key="1">
    <citation type="submission" date="2021-02" db="EMBL/GenBank/DDBJ databases">
        <authorList>
            <person name="Nowell W R."/>
        </authorList>
    </citation>
    <scope>NUCLEOTIDE SEQUENCE</scope>
</reference>
<evidence type="ECO:0000313" key="1">
    <source>
        <dbReference type="EMBL" id="CAF1480757.1"/>
    </source>
</evidence>
<dbReference type="Proteomes" id="UP000663891">
    <property type="component" value="Unassembled WGS sequence"/>
</dbReference>
<gene>
    <name evidence="1" type="ORF">VCS650_LOCUS41149</name>
</gene>
<evidence type="ECO:0000313" key="2">
    <source>
        <dbReference type="Proteomes" id="UP000663891"/>
    </source>
</evidence>
<name>A0A815RTV5_9BILA</name>
<dbReference type="EMBL" id="CAJNON010001706">
    <property type="protein sequence ID" value="CAF1480757.1"/>
    <property type="molecule type" value="Genomic_DNA"/>
</dbReference>
<comment type="caution">
    <text evidence="1">The sequence shown here is derived from an EMBL/GenBank/DDBJ whole genome shotgun (WGS) entry which is preliminary data.</text>
</comment>
<proteinExistence type="predicted"/>
<accession>A0A815RTV5</accession>
<protein>
    <submittedName>
        <fullName evidence="1">Uncharacterized protein</fullName>
    </submittedName>
</protein>
<dbReference type="AlphaFoldDB" id="A0A815RTV5"/>
<feature type="non-terminal residue" evidence="1">
    <location>
        <position position="19"/>
    </location>
</feature>
<organism evidence="1 2">
    <name type="scientific">Adineta steineri</name>
    <dbReference type="NCBI Taxonomy" id="433720"/>
    <lineage>
        <taxon>Eukaryota</taxon>
        <taxon>Metazoa</taxon>
        <taxon>Spiralia</taxon>
        <taxon>Gnathifera</taxon>
        <taxon>Rotifera</taxon>
        <taxon>Eurotatoria</taxon>
        <taxon>Bdelloidea</taxon>
        <taxon>Adinetida</taxon>
        <taxon>Adinetidae</taxon>
        <taxon>Adineta</taxon>
    </lineage>
</organism>